<accession>A0AAD3RJ23</accession>
<sequence length="143" mass="15884">MITYVHCLSPEPVVSCWHRACYEDPPSGRRTLCSFKPANKMGNSLQPEAFPSPRPARPEGCLRKRLLSVSKVHQKQDSLWTPKPLLGPDAKGSPGKKQTYQDGKDHGFVTSETFGLWCSGQGSSRQELNDPQRKALMNTVTDS</sequence>
<dbReference type="EMBL" id="BRZM01000484">
    <property type="protein sequence ID" value="GLD70998.1"/>
    <property type="molecule type" value="Genomic_DNA"/>
</dbReference>
<keyword evidence="3" id="KW-1185">Reference proteome</keyword>
<evidence type="ECO:0000313" key="2">
    <source>
        <dbReference type="EMBL" id="GLD70998.1"/>
    </source>
</evidence>
<dbReference type="Proteomes" id="UP001279410">
    <property type="component" value="Unassembled WGS sequence"/>
</dbReference>
<organism evidence="2 3">
    <name type="scientific">Lates japonicus</name>
    <name type="common">Japanese lates</name>
    <dbReference type="NCBI Taxonomy" id="270547"/>
    <lineage>
        <taxon>Eukaryota</taxon>
        <taxon>Metazoa</taxon>
        <taxon>Chordata</taxon>
        <taxon>Craniata</taxon>
        <taxon>Vertebrata</taxon>
        <taxon>Euteleostomi</taxon>
        <taxon>Actinopterygii</taxon>
        <taxon>Neopterygii</taxon>
        <taxon>Teleostei</taxon>
        <taxon>Neoteleostei</taxon>
        <taxon>Acanthomorphata</taxon>
        <taxon>Carangaria</taxon>
        <taxon>Carangaria incertae sedis</taxon>
        <taxon>Centropomidae</taxon>
        <taxon>Lates</taxon>
    </lineage>
</organism>
<evidence type="ECO:0000256" key="1">
    <source>
        <dbReference type="SAM" id="MobiDB-lite"/>
    </source>
</evidence>
<evidence type="ECO:0000313" key="3">
    <source>
        <dbReference type="Proteomes" id="UP001279410"/>
    </source>
</evidence>
<comment type="caution">
    <text evidence="2">The sequence shown here is derived from an EMBL/GenBank/DDBJ whole genome shotgun (WGS) entry which is preliminary data.</text>
</comment>
<gene>
    <name evidence="2" type="ORF">AKAME5_002231800</name>
</gene>
<reference evidence="2" key="1">
    <citation type="submission" date="2022-08" db="EMBL/GenBank/DDBJ databases">
        <title>Genome sequencing of akame (Lates japonicus).</title>
        <authorList>
            <person name="Hashiguchi Y."/>
            <person name="Takahashi H."/>
        </authorList>
    </citation>
    <scope>NUCLEOTIDE SEQUENCE</scope>
    <source>
        <strain evidence="2">Kochi</strain>
    </source>
</reference>
<protein>
    <submittedName>
        <fullName evidence="2">NHS-like protein 1</fullName>
    </submittedName>
</protein>
<feature type="region of interest" description="Disordered" evidence="1">
    <location>
        <begin position="73"/>
        <end position="105"/>
    </location>
</feature>
<feature type="region of interest" description="Disordered" evidence="1">
    <location>
        <begin position="120"/>
        <end position="143"/>
    </location>
</feature>
<dbReference type="AlphaFoldDB" id="A0AAD3RJ23"/>
<name>A0AAD3RJ23_LATJO</name>
<proteinExistence type="predicted"/>